<organism evidence="1">
    <name type="scientific">Ananas comosus var. bracteatus</name>
    <name type="common">red pineapple</name>
    <dbReference type="NCBI Taxonomy" id="296719"/>
    <lineage>
        <taxon>Eukaryota</taxon>
        <taxon>Viridiplantae</taxon>
        <taxon>Streptophyta</taxon>
        <taxon>Embryophyta</taxon>
        <taxon>Tracheophyta</taxon>
        <taxon>Spermatophyta</taxon>
        <taxon>Magnoliopsida</taxon>
        <taxon>Liliopsida</taxon>
        <taxon>Poales</taxon>
        <taxon>Bromeliaceae</taxon>
        <taxon>Bromelioideae</taxon>
        <taxon>Ananas</taxon>
    </lineage>
</organism>
<evidence type="ECO:0000313" key="1">
    <source>
        <dbReference type="EMBL" id="CAD1841275.1"/>
    </source>
</evidence>
<protein>
    <submittedName>
        <fullName evidence="1">Uncharacterized protein</fullName>
    </submittedName>
</protein>
<proteinExistence type="predicted"/>
<dbReference type="AlphaFoldDB" id="A0A6V7QEM3"/>
<dbReference type="EMBL" id="LR862135">
    <property type="protein sequence ID" value="CAD1841275.1"/>
    <property type="molecule type" value="Genomic_DNA"/>
</dbReference>
<sequence>MGEEAGELDKRIKEWCTTEFYNIRDGKSKLMGKILKIDKEEEQCDFIREDLMKIELKEKLSRVLQDEESLWRTRAKQHCSREGDENTKFFHTTANGKRKANGIGPIDEYGAVHRAEEDKKNYFLS</sequence>
<reference evidence="1" key="1">
    <citation type="submission" date="2020-07" db="EMBL/GenBank/DDBJ databases">
        <authorList>
            <person name="Lin J."/>
        </authorList>
    </citation>
    <scope>NUCLEOTIDE SEQUENCE</scope>
</reference>
<accession>A0A6V7QEM3</accession>
<gene>
    <name evidence="1" type="ORF">CB5_LOCUS24486</name>
</gene>
<name>A0A6V7QEM3_ANACO</name>